<dbReference type="EMBL" id="FWXD01000009">
    <property type="protein sequence ID" value="SMC24335.1"/>
    <property type="molecule type" value="Genomic_DNA"/>
</dbReference>
<gene>
    <name evidence="2" type="ORF">SAMN02745857_01852</name>
</gene>
<organism evidence="2 3">
    <name type="scientific">Andreprevotia lacus DSM 23236</name>
    <dbReference type="NCBI Taxonomy" id="1121001"/>
    <lineage>
        <taxon>Bacteria</taxon>
        <taxon>Pseudomonadati</taxon>
        <taxon>Pseudomonadota</taxon>
        <taxon>Betaproteobacteria</taxon>
        <taxon>Neisseriales</taxon>
        <taxon>Chitinibacteraceae</taxon>
        <taxon>Andreprevotia</taxon>
    </lineage>
</organism>
<evidence type="ECO:0000313" key="2">
    <source>
        <dbReference type="EMBL" id="SMC24335.1"/>
    </source>
</evidence>
<dbReference type="SUPFAM" id="SSF51735">
    <property type="entry name" value="NAD(P)-binding Rossmann-fold domains"/>
    <property type="match status" value="1"/>
</dbReference>
<dbReference type="PANTHER" id="PTHR48079">
    <property type="entry name" value="PROTEIN YEEZ"/>
    <property type="match status" value="1"/>
</dbReference>
<dbReference type="InterPro" id="IPR051783">
    <property type="entry name" value="NAD(P)-dependent_oxidoreduct"/>
</dbReference>
<dbReference type="InterPro" id="IPR036291">
    <property type="entry name" value="NAD(P)-bd_dom_sf"/>
</dbReference>
<feature type="domain" description="NAD-dependent epimerase/dehydratase" evidence="1">
    <location>
        <begin position="114"/>
        <end position="235"/>
    </location>
</feature>
<dbReference type="Pfam" id="PF01370">
    <property type="entry name" value="Epimerase"/>
    <property type="match status" value="1"/>
</dbReference>
<proteinExistence type="predicted"/>
<dbReference type="PANTHER" id="PTHR48079:SF6">
    <property type="entry name" value="NAD(P)-BINDING DOMAIN-CONTAINING PROTEIN-RELATED"/>
    <property type="match status" value="1"/>
</dbReference>
<dbReference type="GO" id="GO:0005737">
    <property type="term" value="C:cytoplasm"/>
    <property type="evidence" value="ECO:0007669"/>
    <property type="project" value="TreeGrafter"/>
</dbReference>
<dbReference type="STRING" id="1121001.SAMN02745857_01852"/>
<accession>A0A1W1XK79</accession>
<evidence type="ECO:0000313" key="3">
    <source>
        <dbReference type="Proteomes" id="UP000192761"/>
    </source>
</evidence>
<dbReference type="Proteomes" id="UP000192761">
    <property type="component" value="Unassembled WGS sequence"/>
</dbReference>
<dbReference type="Gene3D" id="3.40.50.720">
    <property type="entry name" value="NAD(P)-binding Rossmann-like Domain"/>
    <property type="match status" value="1"/>
</dbReference>
<dbReference type="AlphaFoldDB" id="A0A1W1XK79"/>
<name>A0A1W1XK79_9NEIS</name>
<dbReference type="InterPro" id="IPR001509">
    <property type="entry name" value="Epimerase_deHydtase"/>
</dbReference>
<evidence type="ECO:0000259" key="1">
    <source>
        <dbReference type="Pfam" id="PF01370"/>
    </source>
</evidence>
<keyword evidence="3" id="KW-1185">Reference proteome</keyword>
<dbReference type="RefSeq" id="WP_217807026.1">
    <property type="nucleotide sequence ID" value="NZ_FWXD01000009.1"/>
</dbReference>
<protein>
    <submittedName>
        <fullName evidence="2">Nucleoside-diphosphate-sugar epimerase</fullName>
    </submittedName>
</protein>
<sequence length="315" mass="35182">MVKQIHFRKPRLLIVGCGDVLARALPWLQRRFRIYATARSDESAQRLRGLGVIPVRADLDQRHSLRRLGGLAQWLIHSTPPATQGQRDPRTHRLIAALSGQAAILAQPAKRPARNGGRSTGRAVYIGTSGVYGNCNGDWVDETRPLAPDSPRAQRRADAEASLRGWARRQQVQLALLRAPGIYAADRLPTARLQRGEAAIAAAEDSYSNHIHADDLAKAVCMALFHGRPLRSYNACDDEPHKMGDWFDMVADHVQLPRSPRVSRAEAQQLISPGLLSYLNESRRIRNDRLKYELRVRLQWPTAADWLAAQTNNAT</sequence>
<reference evidence="2 3" key="1">
    <citation type="submission" date="2017-04" db="EMBL/GenBank/DDBJ databases">
        <authorList>
            <person name="Afonso C.L."/>
            <person name="Miller P.J."/>
            <person name="Scott M.A."/>
            <person name="Spackman E."/>
            <person name="Goraichik I."/>
            <person name="Dimitrov K.M."/>
            <person name="Suarez D.L."/>
            <person name="Swayne D.E."/>
        </authorList>
    </citation>
    <scope>NUCLEOTIDE SEQUENCE [LARGE SCALE GENOMIC DNA]</scope>
    <source>
        <strain evidence="2 3">DSM 23236</strain>
    </source>
</reference>
<dbReference type="GO" id="GO:0004029">
    <property type="term" value="F:aldehyde dehydrogenase (NAD+) activity"/>
    <property type="evidence" value="ECO:0007669"/>
    <property type="project" value="TreeGrafter"/>
</dbReference>